<evidence type="ECO:0000259" key="2">
    <source>
        <dbReference type="PROSITE" id="PS50995"/>
    </source>
</evidence>
<dbReference type="InterPro" id="IPR000835">
    <property type="entry name" value="HTH_MarR-typ"/>
</dbReference>
<dbReference type="PANTHER" id="PTHR33164:SF104">
    <property type="entry name" value="TRANSCRIPTIONAL REGULATORY PROTEIN"/>
    <property type="match status" value="1"/>
</dbReference>
<evidence type="ECO:0000256" key="1">
    <source>
        <dbReference type="SAM" id="MobiDB-lite"/>
    </source>
</evidence>
<comment type="caution">
    <text evidence="3">The sequence shown here is derived from an EMBL/GenBank/DDBJ whole genome shotgun (WGS) entry which is preliminary data.</text>
</comment>
<dbReference type="Pfam" id="PF01047">
    <property type="entry name" value="MarR"/>
    <property type="match status" value="1"/>
</dbReference>
<dbReference type="SUPFAM" id="SSF46785">
    <property type="entry name" value="Winged helix' DNA-binding domain"/>
    <property type="match status" value="1"/>
</dbReference>
<dbReference type="InterPro" id="IPR036390">
    <property type="entry name" value="WH_DNA-bd_sf"/>
</dbReference>
<reference evidence="4" key="1">
    <citation type="journal article" date="2019" name="Int. J. Syst. Evol. Microbiol.">
        <title>The Global Catalogue of Microorganisms (GCM) 10K type strain sequencing project: providing services to taxonomists for standard genome sequencing and annotation.</title>
        <authorList>
            <consortium name="The Broad Institute Genomics Platform"/>
            <consortium name="The Broad Institute Genome Sequencing Center for Infectious Disease"/>
            <person name="Wu L."/>
            <person name="Ma J."/>
        </authorList>
    </citation>
    <scope>NUCLEOTIDE SEQUENCE [LARGE SCALE GENOMIC DNA]</scope>
    <source>
        <strain evidence="4">CGMCC 1.10698</strain>
    </source>
</reference>
<sequence>MEHTGKPPMPQMHPATLLIRQVLVLGESIEYAVRREMGLNETDFQAMQHLMKDPAMSPGELAAKLHLTAAATTTVVDRLIAKGHVMREPHPTDRRRWLIKPSDESVRKTMATIMPMILKVDAKVRGYSEESQESIVDFFENMVDYMNERIDCLEQGREPQANSRKKATAEGDKYNVQSQ</sequence>
<dbReference type="InterPro" id="IPR036388">
    <property type="entry name" value="WH-like_DNA-bd_sf"/>
</dbReference>
<protein>
    <submittedName>
        <fullName evidence="3">MarR family winged helix-turn-helix transcriptional regulator</fullName>
    </submittedName>
</protein>
<dbReference type="Gene3D" id="1.10.10.10">
    <property type="entry name" value="Winged helix-like DNA-binding domain superfamily/Winged helix DNA-binding domain"/>
    <property type="match status" value="1"/>
</dbReference>
<dbReference type="PROSITE" id="PS50995">
    <property type="entry name" value="HTH_MARR_2"/>
    <property type="match status" value="1"/>
</dbReference>
<feature type="domain" description="HTH marR-type" evidence="2">
    <location>
        <begin position="15"/>
        <end position="144"/>
    </location>
</feature>
<dbReference type="Proteomes" id="UP001595773">
    <property type="component" value="Unassembled WGS sequence"/>
</dbReference>
<dbReference type="PANTHER" id="PTHR33164">
    <property type="entry name" value="TRANSCRIPTIONAL REGULATOR, MARR FAMILY"/>
    <property type="match status" value="1"/>
</dbReference>
<feature type="region of interest" description="Disordered" evidence="1">
    <location>
        <begin position="155"/>
        <end position="179"/>
    </location>
</feature>
<dbReference type="RefSeq" id="WP_230067623.1">
    <property type="nucleotide sequence ID" value="NZ_BAABLL010000001.1"/>
</dbReference>
<gene>
    <name evidence="3" type="ORF">ACFOW9_02350</name>
</gene>
<accession>A0ABV8QX74</accession>
<proteinExistence type="predicted"/>
<keyword evidence="4" id="KW-1185">Reference proteome</keyword>
<dbReference type="EMBL" id="JBHSCQ010000004">
    <property type="protein sequence ID" value="MFC4264438.1"/>
    <property type="molecule type" value="Genomic_DNA"/>
</dbReference>
<dbReference type="SMART" id="SM00347">
    <property type="entry name" value="HTH_MARR"/>
    <property type="match status" value="1"/>
</dbReference>
<evidence type="ECO:0000313" key="4">
    <source>
        <dbReference type="Proteomes" id="UP001595773"/>
    </source>
</evidence>
<dbReference type="InterPro" id="IPR039422">
    <property type="entry name" value="MarR/SlyA-like"/>
</dbReference>
<name>A0ABV8QX74_9MICC</name>
<evidence type="ECO:0000313" key="3">
    <source>
        <dbReference type="EMBL" id="MFC4264438.1"/>
    </source>
</evidence>
<organism evidence="3 4">
    <name type="scientific">Arthrobacter cryoconiti</name>
    <dbReference type="NCBI Taxonomy" id="748907"/>
    <lineage>
        <taxon>Bacteria</taxon>
        <taxon>Bacillati</taxon>
        <taxon>Actinomycetota</taxon>
        <taxon>Actinomycetes</taxon>
        <taxon>Micrococcales</taxon>
        <taxon>Micrococcaceae</taxon>
        <taxon>Arthrobacter</taxon>
    </lineage>
</organism>